<organism evidence="1">
    <name type="scientific">Salmonella enterica subsp. enterica serovar Give var. 15 str. CFSAN004343</name>
    <dbReference type="NCBI Taxonomy" id="1410932"/>
    <lineage>
        <taxon>Bacteria</taxon>
        <taxon>Pseudomonadati</taxon>
        <taxon>Pseudomonadota</taxon>
        <taxon>Gammaproteobacteria</taxon>
        <taxon>Enterobacterales</taxon>
        <taxon>Enterobacteriaceae</taxon>
        <taxon>Salmonella</taxon>
    </lineage>
</organism>
<dbReference type="EMBL" id="CP074305">
    <property type="protein sequence ID" value="XBL93669.1"/>
    <property type="molecule type" value="Genomic_DNA"/>
</dbReference>
<gene>
    <name evidence="1" type="ORF">JYM95_24275</name>
</gene>
<name>A0AAU7EQD4_SALET</name>
<protein>
    <recommendedName>
        <fullName evidence="2">HNH endonuclease</fullName>
    </recommendedName>
</protein>
<evidence type="ECO:0000313" key="1">
    <source>
        <dbReference type="EMBL" id="XBL93669.1"/>
    </source>
</evidence>
<sequence>MNKLYIFNYSDTAGSREDVKKWLDQEEKVTTWRYDLPHCFYVISKASASELSKSFIQFNGKKGRHLFAEITDNRQGLLTTKSWSVMRMRRYKTDDLTVHDLLYKDEYVNTATDVSDDPKVIMSDSKRLNRNEKYEVLHFLNALTGKNDAKLNQRVRRICEWMIHEHLPSDIQSTKKIRNWIADNYVELSKSYPHDD</sequence>
<proteinExistence type="predicted"/>
<reference evidence="1" key="1">
    <citation type="submission" date="2024-05" db="EMBL/GenBank/DDBJ databases">
        <title>Whole genome PacBio Sequel sequence of Salmonella enterica subsp. enterica.</title>
        <authorList>
            <person name="Hoffmann M."/>
            <person name="Balkey M."/>
            <person name="Luo Y."/>
        </authorList>
    </citation>
    <scope>NUCLEOTIDE SEQUENCE</scope>
    <source>
        <strain evidence="1">CFSAN004343</strain>
    </source>
</reference>
<accession>A0AAU7EQD4</accession>
<dbReference type="AlphaFoldDB" id="A0AAU7EQD4"/>
<evidence type="ECO:0008006" key="2">
    <source>
        <dbReference type="Google" id="ProtNLM"/>
    </source>
</evidence>